<dbReference type="SUPFAM" id="SSF46934">
    <property type="entry name" value="UBA-like"/>
    <property type="match status" value="1"/>
</dbReference>
<dbReference type="Proteomes" id="UP000193986">
    <property type="component" value="Unassembled WGS sequence"/>
</dbReference>
<dbReference type="STRING" id="71784.A0A1Y2BFU7"/>
<sequence>MFVLQPIRTCSATCTRQAWRSLHCSRPLFDAPTTKVPVSLIAELRKTRPVPMSVAREALSKSDNDLARALEYLESNSASAEKKASKVAGRDTTEGTIAVSLLSGKRVAMAHLACETDFVARNDVFLKAAKGIAGTAAFLDVPSEEEKRNIKLGEDPIQTWPTSALLSAPLIALPDDGSEPTPVQSDPTTIQQTLLSALHATGENLRLLRTVSFAAPFPSSPEVRYVPGVYSHGGSTPNTGRVGSIAVLAVTSADTSTPIASMIHGSNGSDLETALLKLARDIARQIVGFPTKAIDRKSKEGKDAEEGEVLIEQEFMMIGDERKVGDVLKARGEERGVHVRIVGMRRWSAADTIAEDSSSSSVEGTETTQDTVDGA</sequence>
<evidence type="ECO:0000256" key="7">
    <source>
        <dbReference type="SAM" id="MobiDB-lite"/>
    </source>
</evidence>
<feature type="domain" description="Translation elongation factor EFTs/EF1B dimerisation" evidence="8">
    <location>
        <begin position="108"/>
        <end position="306"/>
    </location>
</feature>
<dbReference type="FunCoup" id="A0A1Y2BFU7">
    <property type="interactions" value="252"/>
</dbReference>
<gene>
    <name evidence="6" type="primary">TSF1</name>
    <name evidence="9" type="ORF">BCR39DRAFT_518578</name>
</gene>
<dbReference type="Gene3D" id="3.30.479.20">
    <property type="entry name" value="Elongation factor Ts, dimerisation domain"/>
    <property type="match status" value="2"/>
</dbReference>
<evidence type="ECO:0000256" key="5">
    <source>
        <dbReference type="ARBA" id="ARBA00023128"/>
    </source>
</evidence>
<evidence type="ECO:0000256" key="4">
    <source>
        <dbReference type="ARBA" id="ARBA00022946"/>
    </source>
</evidence>
<reference evidence="9 10" key="1">
    <citation type="submission" date="2016-07" db="EMBL/GenBank/DDBJ databases">
        <title>Pervasive Adenine N6-methylation of Active Genes in Fungi.</title>
        <authorList>
            <consortium name="DOE Joint Genome Institute"/>
            <person name="Mondo S.J."/>
            <person name="Dannebaum R.O."/>
            <person name="Kuo R.C."/>
            <person name="Labutti K."/>
            <person name="Haridas S."/>
            <person name="Kuo A."/>
            <person name="Salamov A."/>
            <person name="Ahrendt S.R."/>
            <person name="Lipzen A."/>
            <person name="Sullivan W."/>
            <person name="Andreopoulos W.B."/>
            <person name="Clum A."/>
            <person name="Lindquist E."/>
            <person name="Daum C."/>
            <person name="Ramamoorthy G.K."/>
            <person name="Gryganskyi A."/>
            <person name="Culley D."/>
            <person name="Magnuson J.K."/>
            <person name="James T.Y."/>
            <person name="O'Malley M.A."/>
            <person name="Stajich J.E."/>
            <person name="Spatafora J.W."/>
            <person name="Visel A."/>
            <person name="Grigoriev I.V."/>
        </authorList>
    </citation>
    <scope>NUCLEOTIDE SEQUENCE [LARGE SCALE GENOMIC DNA]</scope>
    <source>
        <strain evidence="9 10">68-887.2</strain>
    </source>
</reference>
<evidence type="ECO:0000313" key="9">
    <source>
        <dbReference type="EMBL" id="ORY33683.1"/>
    </source>
</evidence>
<keyword evidence="4" id="KW-0809">Transit peptide</keyword>
<evidence type="ECO:0000256" key="3">
    <source>
        <dbReference type="ARBA" id="ARBA00022917"/>
    </source>
</evidence>
<keyword evidence="2 6" id="KW-0251">Elongation factor</keyword>
<evidence type="ECO:0000256" key="2">
    <source>
        <dbReference type="ARBA" id="ARBA00022768"/>
    </source>
</evidence>
<dbReference type="PANTHER" id="PTHR11741">
    <property type="entry name" value="ELONGATION FACTOR TS"/>
    <property type="match status" value="1"/>
</dbReference>
<dbReference type="InterPro" id="IPR001816">
    <property type="entry name" value="Transl_elong_EFTs/EF1B"/>
</dbReference>
<comment type="similarity">
    <text evidence="1 6">Belongs to the EF-Ts family.</text>
</comment>
<dbReference type="GO" id="GO:0070125">
    <property type="term" value="P:mitochondrial translational elongation"/>
    <property type="evidence" value="ECO:0007669"/>
    <property type="project" value="TreeGrafter"/>
</dbReference>
<keyword evidence="10" id="KW-1185">Reference proteome</keyword>
<dbReference type="GO" id="GO:0003746">
    <property type="term" value="F:translation elongation factor activity"/>
    <property type="evidence" value="ECO:0007669"/>
    <property type="project" value="UniProtKB-UniRule"/>
</dbReference>
<dbReference type="Pfam" id="PF00889">
    <property type="entry name" value="EF_TS"/>
    <property type="match status" value="1"/>
</dbReference>
<dbReference type="GO" id="GO:0005739">
    <property type="term" value="C:mitochondrion"/>
    <property type="evidence" value="ECO:0007669"/>
    <property type="project" value="UniProtKB-SubCell"/>
</dbReference>
<keyword evidence="3 6" id="KW-0648">Protein biosynthesis</keyword>
<dbReference type="InterPro" id="IPR036402">
    <property type="entry name" value="EF-Ts_dimer_sf"/>
</dbReference>
<accession>A0A1Y2BFU7</accession>
<evidence type="ECO:0000259" key="8">
    <source>
        <dbReference type="Pfam" id="PF00889"/>
    </source>
</evidence>
<comment type="subcellular location">
    <subcellularLocation>
        <location evidence="6">Mitochondrion</location>
    </subcellularLocation>
</comment>
<dbReference type="SUPFAM" id="SSF54713">
    <property type="entry name" value="Elongation factor Ts (EF-Ts), dimerisation domain"/>
    <property type="match status" value="2"/>
</dbReference>
<comment type="function">
    <text evidence="6">Associates with the EF-Tu.GDP complex and induces the exchange of GDP to GTP. It remains bound to the aminoacyl-tRNA.EF-Tu.GTP complex up to the GTP hydrolysis stage on the ribosome.</text>
</comment>
<dbReference type="HAMAP" id="MF_00050">
    <property type="entry name" value="EF_Ts"/>
    <property type="match status" value="1"/>
</dbReference>
<dbReference type="InterPro" id="IPR014039">
    <property type="entry name" value="Transl_elong_EFTs/EF1B_dimer"/>
</dbReference>
<protein>
    <recommendedName>
        <fullName evidence="6">Elongation factor Ts, mitochondrial</fullName>
        <shortName evidence="6">EF-Ts</shortName>
        <shortName evidence="6">EF-TsMt</shortName>
    </recommendedName>
</protein>
<dbReference type="AlphaFoldDB" id="A0A1Y2BFU7"/>
<keyword evidence="5 6" id="KW-0496">Mitochondrion</keyword>
<dbReference type="Gene3D" id="1.10.8.10">
    <property type="entry name" value="DNA helicase RuvA subunit, C-terminal domain"/>
    <property type="match status" value="1"/>
</dbReference>
<dbReference type="OrthoDB" id="277235at2759"/>
<dbReference type="InParanoid" id="A0A1Y2BFU7"/>
<evidence type="ECO:0000313" key="10">
    <source>
        <dbReference type="Proteomes" id="UP000193986"/>
    </source>
</evidence>
<feature type="compositionally biased region" description="Polar residues" evidence="7">
    <location>
        <begin position="362"/>
        <end position="375"/>
    </location>
</feature>
<feature type="region of interest" description="Disordered" evidence="7">
    <location>
        <begin position="351"/>
        <end position="375"/>
    </location>
</feature>
<dbReference type="PANTHER" id="PTHR11741:SF0">
    <property type="entry name" value="ELONGATION FACTOR TS, MITOCHONDRIAL"/>
    <property type="match status" value="1"/>
</dbReference>
<name>A0A1Y2BFU7_9TREE</name>
<proteinExistence type="inferred from homology"/>
<organism evidence="9 10">
    <name type="scientific">Naematelia encephala</name>
    <dbReference type="NCBI Taxonomy" id="71784"/>
    <lineage>
        <taxon>Eukaryota</taxon>
        <taxon>Fungi</taxon>
        <taxon>Dikarya</taxon>
        <taxon>Basidiomycota</taxon>
        <taxon>Agaricomycotina</taxon>
        <taxon>Tremellomycetes</taxon>
        <taxon>Tremellales</taxon>
        <taxon>Naemateliaceae</taxon>
        <taxon>Naematelia</taxon>
    </lineage>
</organism>
<evidence type="ECO:0000256" key="6">
    <source>
        <dbReference type="HAMAP-Rule" id="MF_03135"/>
    </source>
</evidence>
<comment type="caution">
    <text evidence="9">The sequence shown here is derived from an EMBL/GenBank/DDBJ whole genome shotgun (WGS) entry which is preliminary data.</text>
</comment>
<dbReference type="InterPro" id="IPR009060">
    <property type="entry name" value="UBA-like_sf"/>
</dbReference>
<evidence type="ECO:0000256" key="1">
    <source>
        <dbReference type="ARBA" id="ARBA00005532"/>
    </source>
</evidence>
<dbReference type="EMBL" id="MCFC01000005">
    <property type="protein sequence ID" value="ORY33683.1"/>
    <property type="molecule type" value="Genomic_DNA"/>
</dbReference>